<sequence length="99" mass="11587">MVLITNAFQGVRESEAELNNLTQHIWMNHIFPQCCVLFFLEQCKHINNDPCNLTTYHEHSTEEFETIWSQALQTQKLHFLLTLPMVSNKVKLSSETHNT</sequence>
<dbReference type="InParanoid" id="A0A7J7CD57"/>
<keyword evidence="2" id="KW-1185">Reference proteome</keyword>
<dbReference type="EMBL" id="JAAARO010000018">
    <property type="protein sequence ID" value="KAF5732069.1"/>
    <property type="molecule type" value="Genomic_DNA"/>
</dbReference>
<proteinExistence type="predicted"/>
<comment type="caution">
    <text evidence="1">The sequence shown here is derived from an EMBL/GenBank/DDBJ whole genome shotgun (WGS) entry which is preliminary data.</text>
</comment>
<accession>A0A7J7CD57</accession>
<reference evidence="1 2" key="1">
    <citation type="journal article" date="2020" name="Nat. Commun.">
        <title>Genome of Tripterygium wilfordii and identification of cytochrome P450 involved in triptolide biosynthesis.</title>
        <authorList>
            <person name="Tu L."/>
            <person name="Su P."/>
            <person name="Zhang Z."/>
            <person name="Gao L."/>
            <person name="Wang J."/>
            <person name="Hu T."/>
            <person name="Zhou J."/>
            <person name="Zhang Y."/>
            <person name="Zhao Y."/>
            <person name="Liu Y."/>
            <person name="Song Y."/>
            <person name="Tong Y."/>
            <person name="Lu Y."/>
            <person name="Yang J."/>
            <person name="Xu C."/>
            <person name="Jia M."/>
            <person name="Peters R.J."/>
            <person name="Huang L."/>
            <person name="Gao W."/>
        </authorList>
    </citation>
    <scope>NUCLEOTIDE SEQUENCE [LARGE SCALE GENOMIC DNA]</scope>
    <source>
        <strain evidence="2">cv. XIE 37</strain>
        <tissue evidence="1">Leaf</tissue>
    </source>
</reference>
<evidence type="ECO:0000313" key="1">
    <source>
        <dbReference type="EMBL" id="KAF5732069.1"/>
    </source>
</evidence>
<dbReference type="AlphaFoldDB" id="A0A7J7CD57"/>
<organism evidence="1 2">
    <name type="scientific">Tripterygium wilfordii</name>
    <name type="common">Thunder God vine</name>
    <dbReference type="NCBI Taxonomy" id="458696"/>
    <lineage>
        <taxon>Eukaryota</taxon>
        <taxon>Viridiplantae</taxon>
        <taxon>Streptophyta</taxon>
        <taxon>Embryophyta</taxon>
        <taxon>Tracheophyta</taxon>
        <taxon>Spermatophyta</taxon>
        <taxon>Magnoliopsida</taxon>
        <taxon>eudicotyledons</taxon>
        <taxon>Gunneridae</taxon>
        <taxon>Pentapetalae</taxon>
        <taxon>rosids</taxon>
        <taxon>fabids</taxon>
        <taxon>Celastrales</taxon>
        <taxon>Celastraceae</taxon>
        <taxon>Tripterygium</taxon>
    </lineage>
</organism>
<dbReference type="Proteomes" id="UP000593562">
    <property type="component" value="Unassembled WGS sequence"/>
</dbReference>
<gene>
    <name evidence="1" type="ORF">HS088_TW18G00758</name>
</gene>
<name>A0A7J7CD57_TRIWF</name>
<protein>
    <submittedName>
        <fullName evidence="1">Uncharacterized protein</fullName>
    </submittedName>
</protein>
<evidence type="ECO:0000313" key="2">
    <source>
        <dbReference type="Proteomes" id="UP000593562"/>
    </source>
</evidence>